<reference evidence="11 12" key="1">
    <citation type="submission" date="2019-11" db="EMBL/GenBank/DDBJ databases">
        <title>Venatorbacter sp. nov. a predator of Campylobacter and other Gram-negative bacteria.</title>
        <authorList>
            <person name="Saeedi A."/>
            <person name="Cummings N.J."/>
            <person name="Connerton I.F."/>
            <person name="Connerton P.L."/>
        </authorList>
    </citation>
    <scope>NUCLEOTIDE SEQUENCE [LARGE SCALE GENOMIC DNA]</scope>
    <source>
        <strain evidence="11">XL5</strain>
    </source>
</reference>
<dbReference type="InterPro" id="IPR004852">
    <property type="entry name" value="Di-haem_cyt_c_peroxidsae"/>
</dbReference>
<dbReference type="Pfam" id="PF03150">
    <property type="entry name" value="CCP_MauG"/>
    <property type="match status" value="1"/>
</dbReference>
<dbReference type="GO" id="GO:0020037">
    <property type="term" value="F:heme binding"/>
    <property type="evidence" value="ECO:0007669"/>
    <property type="project" value="InterPro"/>
</dbReference>
<dbReference type="Gene3D" id="1.10.760.10">
    <property type="entry name" value="Cytochrome c-like domain"/>
    <property type="match status" value="2"/>
</dbReference>
<dbReference type="PIRSF" id="PIRSF000294">
    <property type="entry name" value="Cytochrome-c_peroxidase"/>
    <property type="match status" value="1"/>
</dbReference>
<evidence type="ECO:0000256" key="6">
    <source>
        <dbReference type="ARBA" id="ARBA00023002"/>
    </source>
</evidence>
<dbReference type="EMBL" id="CP046056">
    <property type="protein sequence ID" value="QQD25481.1"/>
    <property type="molecule type" value="Genomic_DNA"/>
</dbReference>
<keyword evidence="7 9" id="KW-0408">Iron</keyword>
<dbReference type="Proteomes" id="UP000596074">
    <property type="component" value="Chromosome"/>
</dbReference>
<dbReference type="InterPro" id="IPR036909">
    <property type="entry name" value="Cyt_c-like_dom_sf"/>
</dbReference>
<keyword evidence="5" id="KW-0574">Periplasm</keyword>
<evidence type="ECO:0000256" key="4">
    <source>
        <dbReference type="ARBA" id="ARBA00022729"/>
    </source>
</evidence>
<comment type="subcellular location">
    <subcellularLocation>
        <location evidence="1">Periplasm</location>
    </subcellularLocation>
</comment>
<keyword evidence="3 9" id="KW-0479">Metal-binding</keyword>
<dbReference type="PROSITE" id="PS51007">
    <property type="entry name" value="CYTC"/>
    <property type="match status" value="2"/>
</dbReference>
<evidence type="ECO:0000256" key="5">
    <source>
        <dbReference type="ARBA" id="ARBA00022764"/>
    </source>
</evidence>
<dbReference type="GO" id="GO:0046872">
    <property type="term" value="F:metal ion binding"/>
    <property type="evidence" value="ECO:0007669"/>
    <property type="project" value="UniProtKB-KW"/>
</dbReference>
<sequence length="304" mass="32968">MRAQANNFFKPLPAAMPGSEKDTPAKIALGEKLYFETALSINGTQSCNTCHRIDGKLGGDDGNPVSPGAIEGKFGDRNSPTSWNAGFHLAQFWDGRAADLKEQAKGPILNPVEMAIPDEATAVSNLKKAGYEADFKAVFGSADALTYDNVAEAIAAFERTLITKDRFDDFLKGDNKALTQAELQGMQDFISTGCIACHTGPLLGGHMYQKMGLVKPYPNTADKGRFAVTNNPADMYVFKVPALRDIGSTAPYFHDGKAATLDVAVKEMAMYQLGRELDEKTTKSIVAFLRAMDNQRELKLTANK</sequence>
<feature type="binding site" description="covalent" evidence="8">
    <location>
        <position position="50"/>
    </location>
    <ligand>
        <name>heme c</name>
        <dbReference type="ChEBI" id="CHEBI:61717"/>
        <label>1</label>
    </ligand>
</feature>
<keyword evidence="6" id="KW-0560">Oxidoreductase</keyword>
<feature type="binding site" description="covalent" evidence="8">
    <location>
        <position position="197"/>
    </location>
    <ligand>
        <name>heme c</name>
        <dbReference type="ChEBI" id="CHEBI:61717"/>
        <label>2</label>
    </ligand>
</feature>
<evidence type="ECO:0000256" key="1">
    <source>
        <dbReference type="ARBA" id="ARBA00004418"/>
    </source>
</evidence>
<feature type="domain" description="Cytochrome c" evidence="10">
    <location>
        <begin position="180"/>
        <end position="293"/>
    </location>
</feature>
<keyword evidence="2 8" id="KW-0349">Heme</keyword>
<keyword evidence="11" id="KW-0575">Peroxidase</keyword>
<evidence type="ECO:0000313" key="11">
    <source>
        <dbReference type="EMBL" id="QQD25481.1"/>
    </source>
</evidence>
<accession>A0A9X7V2A8</accession>
<evidence type="ECO:0000256" key="8">
    <source>
        <dbReference type="PIRSR" id="PIRSR000294-1"/>
    </source>
</evidence>
<feature type="binding site" description="axial binding residue" evidence="9">
    <location>
        <position position="268"/>
    </location>
    <ligand>
        <name>heme c</name>
        <dbReference type="ChEBI" id="CHEBI:61717"/>
        <label>2</label>
    </ligand>
    <ligandPart>
        <name>Fe</name>
        <dbReference type="ChEBI" id="CHEBI:18248"/>
    </ligandPart>
</feature>
<feature type="binding site" description="covalent" evidence="8">
    <location>
        <position position="194"/>
    </location>
    <ligand>
        <name>heme c</name>
        <dbReference type="ChEBI" id="CHEBI:61717"/>
        <label>2</label>
    </ligand>
</feature>
<dbReference type="PANTHER" id="PTHR30600:SF7">
    <property type="entry name" value="CYTOCHROME C PEROXIDASE-RELATED"/>
    <property type="match status" value="1"/>
</dbReference>
<dbReference type="GO" id="GO:0042597">
    <property type="term" value="C:periplasmic space"/>
    <property type="evidence" value="ECO:0007669"/>
    <property type="project" value="UniProtKB-SubCell"/>
</dbReference>
<dbReference type="GO" id="GO:0009055">
    <property type="term" value="F:electron transfer activity"/>
    <property type="evidence" value="ECO:0007669"/>
    <property type="project" value="InterPro"/>
</dbReference>
<feature type="binding site" description="axial binding residue" evidence="9">
    <location>
        <position position="51"/>
    </location>
    <ligand>
        <name>heme c</name>
        <dbReference type="ChEBI" id="CHEBI:61717"/>
        <label>1</label>
    </ligand>
    <ligandPart>
        <name>Fe</name>
        <dbReference type="ChEBI" id="CHEBI:18248"/>
    </ligandPart>
</feature>
<dbReference type="KEGG" id="vcw:GJQ55_08720"/>
<gene>
    <name evidence="11" type="ORF">GJQ55_08720</name>
</gene>
<dbReference type="GO" id="GO:0004130">
    <property type="term" value="F:cytochrome-c peroxidase activity"/>
    <property type="evidence" value="ECO:0007669"/>
    <property type="project" value="TreeGrafter"/>
</dbReference>
<dbReference type="InterPro" id="IPR009056">
    <property type="entry name" value="Cyt_c-like_dom"/>
</dbReference>
<feature type="binding site" description="covalent" evidence="8">
    <location>
        <position position="47"/>
    </location>
    <ligand>
        <name>heme c</name>
        <dbReference type="ChEBI" id="CHEBI:61717"/>
        <label>1</label>
    </ligand>
</feature>
<evidence type="ECO:0000256" key="7">
    <source>
        <dbReference type="ARBA" id="ARBA00023004"/>
    </source>
</evidence>
<dbReference type="InterPro" id="IPR026259">
    <property type="entry name" value="MauG/Cytc_peroxidase"/>
</dbReference>
<feature type="domain" description="Cytochrome c" evidence="10">
    <location>
        <begin position="25"/>
        <end position="143"/>
    </location>
</feature>
<organism evidence="11 12">
    <name type="scientific">Venatoribacter cucullus</name>
    <dbReference type="NCBI Taxonomy" id="2661630"/>
    <lineage>
        <taxon>Bacteria</taxon>
        <taxon>Pseudomonadati</taxon>
        <taxon>Pseudomonadota</taxon>
        <taxon>Gammaproteobacteria</taxon>
        <taxon>Oceanospirillales</taxon>
        <taxon>Oceanospirillaceae</taxon>
        <taxon>Venatoribacter</taxon>
    </lineage>
</organism>
<evidence type="ECO:0000256" key="2">
    <source>
        <dbReference type="ARBA" id="ARBA00022617"/>
    </source>
</evidence>
<feature type="binding site" description="axial binding residue" evidence="9">
    <location>
        <position position="198"/>
    </location>
    <ligand>
        <name>heme c</name>
        <dbReference type="ChEBI" id="CHEBI:61717"/>
        <label>2</label>
    </ligand>
    <ligandPart>
        <name>Fe</name>
        <dbReference type="ChEBI" id="CHEBI:18248"/>
    </ligandPart>
</feature>
<keyword evidence="12" id="KW-1185">Reference proteome</keyword>
<protein>
    <submittedName>
        <fullName evidence="11">Cytochrome-c peroxidase</fullName>
    </submittedName>
</protein>
<proteinExistence type="predicted"/>
<evidence type="ECO:0000256" key="3">
    <source>
        <dbReference type="ARBA" id="ARBA00022723"/>
    </source>
</evidence>
<evidence type="ECO:0000313" key="12">
    <source>
        <dbReference type="Proteomes" id="UP000596074"/>
    </source>
</evidence>
<keyword evidence="4" id="KW-0732">Signal</keyword>
<evidence type="ECO:0000259" key="10">
    <source>
        <dbReference type="PROSITE" id="PS51007"/>
    </source>
</evidence>
<dbReference type="InterPro" id="IPR051395">
    <property type="entry name" value="Cytochrome_c_Peroxidase/MauG"/>
</dbReference>
<dbReference type="PANTHER" id="PTHR30600">
    <property type="entry name" value="CYTOCHROME C PEROXIDASE-RELATED"/>
    <property type="match status" value="1"/>
</dbReference>
<name>A0A9X7V2A8_9GAMM</name>
<dbReference type="SUPFAM" id="SSF46626">
    <property type="entry name" value="Cytochrome c"/>
    <property type="match status" value="2"/>
</dbReference>
<evidence type="ECO:0000256" key="9">
    <source>
        <dbReference type="PIRSR" id="PIRSR000294-2"/>
    </source>
</evidence>
<comment type="PTM">
    <text evidence="8">Binds 2 heme groups per subunit.</text>
</comment>
<comment type="cofactor">
    <cofactor evidence="8">
        <name>heme</name>
        <dbReference type="ChEBI" id="CHEBI:30413"/>
    </cofactor>
    <text evidence="8">Binds 2 heme groups.</text>
</comment>
<dbReference type="AlphaFoldDB" id="A0A9X7V2A8"/>